<sequence length="165" mass="18848">MTQRRNAIPIWRKQEVISCIDNEGNGVPIRDENHFRNLGLDVDGASIRNCYRHKEEIMAAKPHQRRLGGGGRKPLSKNMEDMLYDLAADKRLRKEQVTRDWIADQALACHASLHAEDEAPSPFAASQHWVSKFMDRYSLSLRRRTNLTTLLDVVLGSNCGELPIR</sequence>
<dbReference type="InterPro" id="IPR006600">
    <property type="entry name" value="HTH_CenpB_DNA-bd_dom"/>
</dbReference>
<gene>
    <name evidence="3" type="ORF">PHPALM_5095</name>
</gene>
<accession>A0A2P4YI82</accession>
<dbReference type="Pfam" id="PF03221">
    <property type="entry name" value="HTH_Tnp_Tc5"/>
    <property type="match status" value="1"/>
</dbReference>
<organism evidence="3 4">
    <name type="scientific">Phytophthora palmivora</name>
    <dbReference type="NCBI Taxonomy" id="4796"/>
    <lineage>
        <taxon>Eukaryota</taxon>
        <taxon>Sar</taxon>
        <taxon>Stramenopiles</taxon>
        <taxon>Oomycota</taxon>
        <taxon>Peronosporomycetes</taxon>
        <taxon>Peronosporales</taxon>
        <taxon>Peronosporaceae</taxon>
        <taxon>Phytophthora</taxon>
    </lineage>
</organism>
<dbReference type="GO" id="GO:0003677">
    <property type="term" value="F:DNA binding"/>
    <property type="evidence" value="ECO:0007669"/>
    <property type="project" value="UniProtKB-KW"/>
</dbReference>
<reference evidence="3 4" key="1">
    <citation type="journal article" date="2017" name="Genome Biol. Evol.">
        <title>Phytophthora megakarya and P. palmivora, closely related causal agents of cacao black pod rot, underwent increases in genome sizes and gene numbers by different mechanisms.</title>
        <authorList>
            <person name="Ali S.S."/>
            <person name="Shao J."/>
            <person name="Lary D.J."/>
            <person name="Kronmiller B."/>
            <person name="Shen D."/>
            <person name="Strem M.D."/>
            <person name="Amoako-Attah I."/>
            <person name="Akrofi A.Y."/>
            <person name="Begoude B.A."/>
            <person name="Ten Hoopen G.M."/>
            <person name="Coulibaly K."/>
            <person name="Kebe B.I."/>
            <person name="Melnick R.L."/>
            <person name="Guiltinan M.J."/>
            <person name="Tyler B.M."/>
            <person name="Meinhardt L.W."/>
            <person name="Bailey B.A."/>
        </authorList>
    </citation>
    <scope>NUCLEOTIDE SEQUENCE [LARGE SCALE GENOMIC DNA]</scope>
    <source>
        <strain evidence="4">sbr112.9</strain>
    </source>
</reference>
<dbReference type="SMART" id="SM00674">
    <property type="entry name" value="CENPB"/>
    <property type="match status" value="1"/>
</dbReference>
<dbReference type="InterPro" id="IPR009057">
    <property type="entry name" value="Homeodomain-like_sf"/>
</dbReference>
<keyword evidence="4" id="KW-1185">Reference proteome</keyword>
<dbReference type="Proteomes" id="UP000237271">
    <property type="component" value="Unassembled WGS sequence"/>
</dbReference>
<comment type="caution">
    <text evidence="3">The sequence shown here is derived from an EMBL/GenBank/DDBJ whole genome shotgun (WGS) entry which is preliminary data.</text>
</comment>
<protein>
    <recommendedName>
        <fullName evidence="2">HTH CENPB-type domain-containing protein</fullName>
    </recommendedName>
</protein>
<dbReference type="OrthoDB" id="128840at2759"/>
<evidence type="ECO:0000256" key="1">
    <source>
        <dbReference type="ARBA" id="ARBA00023125"/>
    </source>
</evidence>
<dbReference type="AlphaFoldDB" id="A0A2P4YI82"/>
<name>A0A2P4YI82_9STRA</name>
<dbReference type="SUPFAM" id="SSF46689">
    <property type="entry name" value="Homeodomain-like"/>
    <property type="match status" value="1"/>
</dbReference>
<proteinExistence type="predicted"/>
<keyword evidence="1" id="KW-0238">DNA-binding</keyword>
<evidence type="ECO:0000259" key="2">
    <source>
        <dbReference type="PROSITE" id="PS51253"/>
    </source>
</evidence>
<dbReference type="EMBL" id="NCKW01002543">
    <property type="protein sequence ID" value="POM77510.1"/>
    <property type="molecule type" value="Genomic_DNA"/>
</dbReference>
<evidence type="ECO:0000313" key="3">
    <source>
        <dbReference type="EMBL" id="POM77510.1"/>
    </source>
</evidence>
<dbReference type="PROSITE" id="PS51253">
    <property type="entry name" value="HTH_CENPB"/>
    <property type="match status" value="1"/>
</dbReference>
<evidence type="ECO:0000313" key="4">
    <source>
        <dbReference type="Proteomes" id="UP000237271"/>
    </source>
</evidence>
<feature type="domain" description="HTH CENPB-type" evidence="2">
    <location>
        <begin position="67"/>
        <end position="143"/>
    </location>
</feature>
<dbReference type="Gene3D" id="1.10.10.60">
    <property type="entry name" value="Homeodomain-like"/>
    <property type="match status" value="1"/>
</dbReference>